<comment type="caution">
    <text evidence="4">The sequence shown here is derived from an EMBL/GenBank/DDBJ whole genome shotgun (WGS) entry which is preliminary data.</text>
</comment>
<comment type="similarity">
    <text evidence="1">Belongs to the ComF/GntX family.</text>
</comment>
<evidence type="ECO:0000256" key="1">
    <source>
        <dbReference type="ARBA" id="ARBA00008007"/>
    </source>
</evidence>
<gene>
    <name evidence="4" type="ORF">EDD29_7691</name>
</gene>
<dbReference type="PANTHER" id="PTHR47505">
    <property type="entry name" value="DNA UTILIZATION PROTEIN YHGH"/>
    <property type="match status" value="1"/>
</dbReference>
<dbReference type="Pfam" id="PF00156">
    <property type="entry name" value="Pribosyltran"/>
    <property type="match status" value="1"/>
</dbReference>
<dbReference type="Proteomes" id="UP000272400">
    <property type="component" value="Unassembled WGS sequence"/>
</dbReference>
<dbReference type="OrthoDB" id="5244859at2"/>
<dbReference type="SUPFAM" id="SSF53271">
    <property type="entry name" value="PRTase-like"/>
    <property type="match status" value="1"/>
</dbReference>
<reference evidence="4 5" key="1">
    <citation type="submission" date="2018-11" db="EMBL/GenBank/DDBJ databases">
        <title>Sequencing the genomes of 1000 actinobacteria strains.</title>
        <authorList>
            <person name="Klenk H.-P."/>
        </authorList>
    </citation>
    <scope>NUCLEOTIDE SEQUENCE [LARGE SCALE GENOMIC DNA]</scope>
    <source>
        <strain evidence="4 5">DSM 44254</strain>
    </source>
</reference>
<dbReference type="InterPro" id="IPR000836">
    <property type="entry name" value="PRTase_dom"/>
</dbReference>
<proteinExistence type="inferred from homology"/>
<sequence>MVISRVLSVLFSLGEAAGGLLGPGGLEVSGVLGAACLAGLCVLAVPGVAGALGMLPALVDLLLPPCCTACRAPGHVLCSGCAAPLGGPGLPVPVFTRAERARAVPPVWALGEHEGVLRRLVIAHKERGRAPLAVPLGAALARLAADTALRGRPSPGGAGAQGEVWVVAVPSGRRSVRRRGRDAMGELAEAAAAELRARGRPARAVAALSRRVGTADQGGLGPTERRRNLQGAMRASPEIAGARVLLLDDVVTTGASLREACRALTAAGARLEGAVLLTSALKGRIATIGNARLGKCQESRKLTGPPEDADLSLSPCTRALQPRSRSP</sequence>
<accession>A0A3N1D940</accession>
<keyword evidence="5" id="KW-1185">Reference proteome</keyword>
<dbReference type="CDD" id="cd06223">
    <property type="entry name" value="PRTases_typeI"/>
    <property type="match status" value="1"/>
</dbReference>
<dbReference type="AlphaFoldDB" id="A0A3N1D940"/>
<evidence type="ECO:0000259" key="3">
    <source>
        <dbReference type="Pfam" id="PF00156"/>
    </source>
</evidence>
<dbReference type="RefSeq" id="WP_148086232.1">
    <property type="nucleotide sequence ID" value="NZ_RJKE01000001.1"/>
</dbReference>
<keyword evidence="4" id="KW-0328">Glycosyltransferase</keyword>
<feature type="region of interest" description="Disordered" evidence="2">
    <location>
        <begin position="297"/>
        <end position="327"/>
    </location>
</feature>
<dbReference type="PANTHER" id="PTHR47505:SF1">
    <property type="entry name" value="DNA UTILIZATION PROTEIN YHGH"/>
    <property type="match status" value="1"/>
</dbReference>
<evidence type="ECO:0000256" key="2">
    <source>
        <dbReference type="SAM" id="MobiDB-lite"/>
    </source>
</evidence>
<evidence type="ECO:0000313" key="5">
    <source>
        <dbReference type="Proteomes" id="UP000272400"/>
    </source>
</evidence>
<evidence type="ECO:0000313" key="4">
    <source>
        <dbReference type="EMBL" id="ROO89979.1"/>
    </source>
</evidence>
<organism evidence="4 5">
    <name type="scientific">Actinocorallia herbida</name>
    <dbReference type="NCBI Taxonomy" id="58109"/>
    <lineage>
        <taxon>Bacteria</taxon>
        <taxon>Bacillati</taxon>
        <taxon>Actinomycetota</taxon>
        <taxon>Actinomycetes</taxon>
        <taxon>Streptosporangiales</taxon>
        <taxon>Thermomonosporaceae</taxon>
        <taxon>Actinocorallia</taxon>
    </lineage>
</organism>
<dbReference type="Gene3D" id="3.40.50.2020">
    <property type="match status" value="1"/>
</dbReference>
<dbReference type="GO" id="GO:0016757">
    <property type="term" value="F:glycosyltransferase activity"/>
    <property type="evidence" value="ECO:0007669"/>
    <property type="project" value="UniProtKB-KW"/>
</dbReference>
<feature type="domain" description="Phosphoribosyltransferase" evidence="3">
    <location>
        <begin position="226"/>
        <end position="277"/>
    </location>
</feature>
<name>A0A3N1D940_9ACTN</name>
<protein>
    <submittedName>
        <fullName evidence="4">Putative amidophosphoribosyltransferase</fullName>
    </submittedName>
</protein>
<dbReference type="EMBL" id="RJKE01000001">
    <property type="protein sequence ID" value="ROO89979.1"/>
    <property type="molecule type" value="Genomic_DNA"/>
</dbReference>
<keyword evidence="4" id="KW-0808">Transferase</keyword>
<dbReference type="InterPro" id="IPR029057">
    <property type="entry name" value="PRTase-like"/>
</dbReference>
<dbReference type="InterPro" id="IPR051910">
    <property type="entry name" value="ComF/GntX_DNA_util-trans"/>
</dbReference>